<dbReference type="PANTHER" id="PTHR42686:SF1">
    <property type="entry name" value="GH17980P-RELATED"/>
    <property type="match status" value="1"/>
</dbReference>
<dbReference type="PATRIC" id="fig|728005.3.peg.4382"/>
<dbReference type="EMBL" id="LAPV01000092">
    <property type="protein sequence ID" value="KKC33413.1"/>
    <property type="molecule type" value="Genomic_DNA"/>
</dbReference>
<evidence type="ECO:0000313" key="4">
    <source>
        <dbReference type="Proteomes" id="UP000033519"/>
    </source>
</evidence>
<protein>
    <submittedName>
        <fullName evidence="3">D-threo-aldose 1-dehydrogenase</fullName>
    </submittedName>
    <submittedName>
        <fullName evidence="2">Pyridoxal 4-dehydrogenase</fullName>
    </submittedName>
</protein>
<dbReference type="GO" id="GO:0016491">
    <property type="term" value="F:oxidoreductase activity"/>
    <property type="evidence" value="ECO:0007669"/>
    <property type="project" value="InterPro"/>
</dbReference>
<dbReference type="InterPro" id="IPR036812">
    <property type="entry name" value="NAD(P)_OxRdtase_dom_sf"/>
</dbReference>
<evidence type="ECO:0000259" key="1">
    <source>
        <dbReference type="Pfam" id="PF00248"/>
    </source>
</evidence>
<accession>A0A0F5PXN4</accession>
<feature type="domain" description="NADP-dependent oxidoreductase" evidence="1">
    <location>
        <begin position="19"/>
        <end position="323"/>
    </location>
</feature>
<dbReference type="EMBL" id="FOMB01000001">
    <property type="protein sequence ID" value="SFB90949.1"/>
    <property type="molecule type" value="Genomic_DNA"/>
</dbReference>
<gene>
    <name evidence="3" type="ORF">SAMN04488059_1013</name>
    <name evidence="2" type="ORF">WH91_08330</name>
</gene>
<dbReference type="SUPFAM" id="SSF51430">
    <property type="entry name" value="NAD(P)-linked oxidoreductase"/>
    <property type="match status" value="1"/>
</dbReference>
<reference evidence="3 5" key="2">
    <citation type="submission" date="2016-10" db="EMBL/GenBank/DDBJ databases">
        <authorList>
            <person name="de Groot N.N."/>
        </authorList>
    </citation>
    <scope>NUCLEOTIDE SEQUENCE [LARGE SCALE GENOMIC DNA]</scope>
    <source>
        <strain evidence="3 5">CGMCC 1.10210</strain>
    </source>
</reference>
<sequence length="337" mass="37081">MTFAKRIIGRTGVEVTTFGMGGGPFGNLMAPMANADVASVIDGAWDAGFRYFDTAPVYGFGLSERRVGMALREYPRDDVVISTKVGRLLHPDPTWHPFRTMFPEAGPFRPDYDYSYAGIMRSFEDSQQRLGLDRIDILFMHDISRETHGEAFEGHFQIAMDGGYKAMEELRRNGDVKAIGLGVNEWECCDAAMDHGQWDVFLLAARYTLLEQAPLDSFLPRCEREGVSLVIGAPFNSGILARGAVEGATYGYGAPTAEVFERVKVIEAICRSHGLPIATAALQFPLLHPSVVSVIPGMATLDQLHWNVDRMRQAVPASLWSDLKSAGLLHLNAPQGL</sequence>
<proteinExistence type="predicted"/>
<reference evidence="2 4" key="1">
    <citation type="submission" date="2015-03" db="EMBL/GenBank/DDBJ databases">
        <authorList>
            <person name="Lepp D."/>
            <person name="Hassan Y.I."/>
            <person name="Li X.-Z."/>
            <person name="Zhou T."/>
        </authorList>
    </citation>
    <scope>NUCLEOTIDE SEQUENCE [LARGE SCALE GENOMIC DNA]</scope>
    <source>
        <strain evidence="2 4">Cr7-05</strain>
    </source>
</reference>
<evidence type="ECO:0000313" key="3">
    <source>
        <dbReference type="EMBL" id="SFB90949.1"/>
    </source>
</evidence>
<dbReference type="RefSeq" id="WP_046170547.1">
    <property type="nucleotide sequence ID" value="NZ_FOMB01000001.1"/>
</dbReference>
<organism evidence="3 5">
    <name type="scientific">Devosia psychrophila</name>
    <dbReference type="NCBI Taxonomy" id="728005"/>
    <lineage>
        <taxon>Bacteria</taxon>
        <taxon>Pseudomonadati</taxon>
        <taxon>Pseudomonadota</taxon>
        <taxon>Alphaproteobacteria</taxon>
        <taxon>Hyphomicrobiales</taxon>
        <taxon>Devosiaceae</taxon>
        <taxon>Devosia</taxon>
    </lineage>
</organism>
<evidence type="ECO:0000313" key="5">
    <source>
        <dbReference type="Proteomes" id="UP000182258"/>
    </source>
</evidence>
<dbReference type="PANTHER" id="PTHR42686">
    <property type="entry name" value="GH17980P-RELATED"/>
    <property type="match status" value="1"/>
</dbReference>
<name>A0A0F5PXN4_9HYPH</name>
<dbReference type="Proteomes" id="UP000033519">
    <property type="component" value="Unassembled WGS sequence"/>
</dbReference>
<dbReference type="InterPro" id="IPR023210">
    <property type="entry name" value="NADP_OxRdtase_dom"/>
</dbReference>
<dbReference type="AlphaFoldDB" id="A0A0F5PXN4"/>
<dbReference type="Proteomes" id="UP000182258">
    <property type="component" value="Unassembled WGS sequence"/>
</dbReference>
<dbReference type="Gene3D" id="3.20.20.100">
    <property type="entry name" value="NADP-dependent oxidoreductase domain"/>
    <property type="match status" value="1"/>
</dbReference>
<evidence type="ECO:0000313" key="2">
    <source>
        <dbReference type="EMBL" id="KKC33413.1"/>
    </source>
</evidence>
<keyword evidence="4" id="KW-1185">Reference proteome</keyword>
<dbReference type="STRING" id="728005.SAMN04488059_1013"/>
<dbReference type="Pfam" id="PF00248">
    <property type="entry name" value="Aldo_ket_red"/>
    <property type="match status" value="1"/>
</dbReference>
<dbReference type="GO" id="GO:0005829">
    <property type="term" value="C:cytosol"/>
    <property type="evidence" value="ECO:0007669"/>
    <property type="project" value="TreeGrafter"/>
</dbReference>
<dbReference type="OrthoDB" id="9768851at2"/>
<dbReference type="InterPro" id="IPR020471">
    <property type="entry name" value="AKR"/>
</dbReference>